<organism evidence="1">
    <name type="scientific">bioreactor metagenome</name>
    <dbReference type="NCBI Taxonomy" id="1076179"/>
    <lineage>
        <taxon>unclassified sequences</taxon>
        <taxon>metagenomes</taxon>
        <taxon>ecological metagenomes</taxon>
    </lineage>
</organism>
<proteinExistence type="predicted"/>
<accession>A0A644XL27</accession>
<gene>
    <name evidence="1" type="ORF">SDC9_63272</name>
</gene>
<protein>
    <submittedName>
        <fullName evidence="1">Uncharacterized protein</fullName>
    </submittedName>
</protein>
<reference evidence="1" key="1">
    <citation type="submission" date="2019-08" db="EMBL/GenBank/DDBJ databases">
        <authorList>
            <person name="Kucharzyk K."/>
            <person name="Murdoch R.W."/>
            <person name="Higgins S."/>
            <person name="Loffler F."/>
        </authorList>
    </citation>
    <scope>NUCLEOTIDE SEQUENCE</scope>
</reference>
<sequence>MKEVFEKDTIVYKTLRGKEKTINIYKNLMPLSKRTAKGKKIFTNKDDFESIQIVHKEIPEEEQISLL</sequence>
<evidence type="ECO:0000313" key="1">
    <source>
        <dbReference type="EMBL" id="MPM16890.1"/>
    </source>
</evidence>
<dbReference type="AlphaFoldDB" id="A0A644XL27"/>
<comment type="caution">
    <text evidence="1">The sequence shown here is derived from an EMBL/GenBank/DDBJ whole genome shotgun (WGS) entry which is preliminary data.</text>
</comment>
<name>A0A644XL27_9ZZZZ</name>
<dbReference type="EMBL" id="VSSQ01002696">
    <property type="protein sequence ID" value="MPM16890.1"/>
    <property type="molecule type" value="Genomic_DNA"/>
</dbReference>